<reference evidence="5 6" key="1">
    <citation type="journal article" date="2016" name="Genome Biol. Evol.">
        <title>Divergent and convergent evolution of fungal pathogenicity.</title>
        <authorList>
            <person name="Shang Y."/>
            <person name="Xiao G."/>
            <person name="Zheng P."/>
            <person name="Cen K."/>
            <person name="Zhan S."/>
            <person name="Wang C."/>
        </authorList>
    </citation>
    <scope>NUCLEOTIDE SEQUENCE [LARGE SCALE GENOMIC DNA]</scope>
    <source>
        <strain evidence="5 6">ARSEF 7405</strain>
    </source>
</reference>
<name>A0A167UUJ7_9EURO</name>
<evidence type="ECO:0000313" key="5">
    <source>
        <dbReference type="EMBL" id="KZZ86627.1"/>
    </source>
</evidence>
<sequence>MFIYGDAAYTSSRATMGPWRRPARGELTPEKREFNYRLSKKRVAVENFFSMVQNSWELGIMRTSHRVGSSPVALVFAAGAFLENCKSCIRGTNQVSVKFGVPPPSIDEYLASLMPRSEADSTNTDDQEDMVWPRDLFTYEELGEEVREDEDERGEREGDIGES</sequence>
<protein>
    <recommendedName>
        <fullName evidence="4">DDE Tnp4 domain-containing protein</fullName>
    </recommendedName>
</protein>
<accession>A0A167UUJ7</accession>
<evidence type="ECO:0000313" key="6">
    <source>
        <dbReference type="Proteomes" id="UP000242877"/>
    </source>
</evidence>
<proteinExistence type="predicted"/>
<dbReference type="Pfam" id="PF13359">
    <property type="entry name" value="DDE_Tnp_4"/>
    <property type="match status" value="1"/>
</dbReference>
<dbReference type="VEuPathDB" id="FungiDB:AAP_06390"/>
<evidence type="ECO:0000256" key="1">
    <source>
        <dbReference type="ARBA" id="ARBA00001968"/>
    </source>
</evidence>
<gene>
    <name evidence="5" type="ORF">AAP_06390</name>
</gene>
<evidence type="ECO:0000259" key="4">
    <source>
        <dbReference type="Pfam" id="PF13359"/>
    </source>
</evidence>
<dbReference type="AlphaFoldDB" id="A0A167UUJ7"/>
<keyword evidence="2" id="KW-0479">Metal-binding</keyword>
<dbReference type="OrthoDB" id="5289248at2759"/>
<feature type="region of interest" description="Disordered" evidence="3">
    <location>
        <begin position="140"/>
        <end position="163"/>
    </location>
</feature>
<organism evidence="5 6">
    <name type="scientific">Ascosphaera apis ARSEF 7405</name>
    <dbReference type="NCBI Taxonomy" id="392613"/>
    <lineage>
        <taxon>Eukaryota</taxon>
        <taxon>Fungi</taxon>
        <taxon>Dikarya</taxon>
        <taxon>Ascomycota</taxon>
        <taxon>Pezizomycotina</taxon>
        <taxon>Eurotiomycetes</taxon>
        <taxon>Eurotiomycetidae</taxon>
        <taxon>Onygenales</taxon>
        <taxon>Ascosphaeraceae</taxon>
        <taxon>Ascosphaera</taxon>
    </lineage>
</organism>
<dbReference type="Proteomes" id="UP000242877">
    <property type="component" value="Unassembled WGS sequence"/>
</dbReference>
<dbReference type="EMBL" id="AZGZ01000055">
    <property type="protein sequence ID" value="KZZ86627.1"/>
    <property type="molecule type" value="Genomic_DNA"/>
</dbReference>
<feature type="domain" description="DDE Tnp4" evidence="4">
    <location>
        <begin position="2"/>
        <end position="58"/>
    </location>
</feature>
<keyword evidence="6" id="KW-1185">Reference proteome</keyword>
<feature type="compositionally biased region" description="Acidic residues" evidence="3">
    <location>
        <begin position="141"/>
        <end position="152"/>
    </location>
</feature>
<comment type="caution">
    <text evidence="5">The sequence shown here is derived from an EMBL/GenBank/DDBJ whole genome shotgun (WGS) entry which is preliminary data.</text>
</comment>
<evidence type="ECO:0000256" key="3">
    <source>
        <dbReference type="SAM" id="MobiDB-lite"/>
    </source>
</evidence>
<dbReference type="InterPro" id="IPR027806">
    <property type="entry name" value="HARBI1_dom"/>
</dbReference>
<dbReference type="GO" id="GO:0046872">
    <property type="term" value="F:metal ion binding"/>
    <property type="evidence" value="ECO:0007669"/>
    <property type="project" value="UniProtKB-KW"/>
</dbReference>
<evidence type="ECO:0000256" key="2">
    <source>
        <dbReference type="ARBA" id="ARBA00022723"/>
    </source>
</evidence>
<feature type="compositionally biased region" description="Basic and acidic residues" evidence="3">
    <location>
        <begin position="153"/>
        <end position="163"/>
    </location>
</feature>
<comment type="cofactor">
    <cofactor evidence="1">
        <name>a divalent metal cation</name>
        <dbReference type="ChEBI" id="CHEBI:60240"/>
    </cofactor>
</comment>